<comment type="caution">
    <text evidence="1">The sequence shown here is derived from an EMBL/GenBank/DDBJ whole genome shotgun (WGS) entry which is preliminary data.</text>
</comment>
<gene>
    <name evidence="1" type="ORF">A9Q84_02990</name>
</gene>
<evidence type="ECO:0000313" key="1">
    <source>
        <dbReference type="EMBL" id="OUS00164.1"/>
    </source>
</evidence>
<dbReference type="EMBL" id="MAAO01000002">
    <property type="protein sequence ID" value="OUS00164.1"/>
    <property type="molecule type" value="Genomic_DNA"/>
</dbReference>
<dbReference type="AlphaFoldDB" id="A0A1Y5FIJ5"/>
<dbReference type="Proteomes" id="UP000196531">
    <property type="component" value="Unassembled WGS sequence"/>
</dbReference>
<protein>
    <submittedName>
        <fullName evidence="1">Uncharacterized protein</fullName>
    </submittedName>
</protein>
<evidence type="ECO:0000313" key="2">
    <source>
        <dbReference type="Proteomes" id="UP000196531"/>
    </source>
</evidence>
<proteinExistence type="predicted"/>
<reference evidence="2" key="1">
    <citation type="journal article" date="2017" name="Proc. Natl. Acad. Sci. U.S.A.">
        <title>Simulation of Deepwater Horizon oil plume reveals substrate specialization within a complex community of hydrocarbon-degraders.</title>
        <authorList>
            <person name="Hu P."/>
            <person name="Dubinsky E.A."/>
            <person name="Probst A.J."/>
            <person name="Wang J."/>
            <person name="Sieber C.M.K."/>
            <person name="Tom L.M."/>
            <person name="Gardinali P."/>
            <person name="Banfield J.F."/>
            <person name="Atlas R.M."/>
            <person name="Andersen G.L."/>
        </authorList>
    </citation>
    <scope>NUCLEOTIDE SEQUENCE [LARGE SCALE GENOMIC DNA]</scope>
</reference>
<name>A0A1Y5FIJ5_9BACT</name>
<organism evidence="1 2">
    <name type="scientific">Halobacteriovorax marinus</name>
    <dbReference type="NCBI Taxonomy" id="97084"/>
    <lineage>
        <taxon>Bacteria</taxon>
        <taxon>Pseudomonadati</taxon>
        <taxon>Bdellovibrionota</taxon>
        <taxon>Bacteriovoracia</taxon>
        <taxon>Bacteriovoracales</taxon>
        <taxon>Halobacteriovoraceae</taxon>
        <taxon>Halobacteriovorax</taxon>
    </lineage>
</organism>
<sequence>MSFLRILFFYSLVLFKLIEFASAKNLIVEIKEDRSWNALAKEYKDHDLHHYRDIKNFEEDLIKWNKHIKTKSPKKGDQIYVIPPYSPFISWNFAEPLKNTSFFSSQFNLLGFYSASSSQNKELTSNGTSIKYKLNSPATLGLIARKVFRDSHSLSLSLYVSYISSTSVSGINESKSNPPIEIGSNIYHELSLPLMKGLHFYYGADFERFASANENDISLGKLSFNSNQLIYATLGTSLYLQKTFLKLSGSYSIYESNNISNNPFSGYKSIFYIGRKFGKNMTYSGLIKYHKLTKDAGSLSGIRFGLGIGYQFF</sequence>
<accession>A0A1Y5FIJ5</accession>